<dbReference type="Proteomes" id="UP000225553">
    <property type="component" value="Segment"/>
</dbReference>
<gene>
    <name evidence="1" type="ORF">RISINGSUN_198</name>
</gene>
<dbReference type="OrthoDB" id="7517at10239"/>
<protein>
    <submittedName>
        <fullName evidence="1">Putative virion structural protein</fullName>
    </submittedName>
</protein>
<dbReference type="EMBL" id="MF459646">
    <property type="protein sequence ID" value="ASU03472.1"/>
    <property type="molecule type" value="Genomic_DNA"/>
</dbReference>
<accession>A0A223LHL0</accession>
<organism evidence="1 2">
    <name type="scientific">Erwinia phage vB_EamM_RisingSun</name>
    <dbReference type="NCBI Taxonomy" id="2026080"/>
    <lineage>
        <taxon>Viruses</taxon>
        <taxon>Duplodnaviria</taxon>
        <taxon>Heunggongvirae</taxon>
        <taxon>Uroviricota</taxon>
        <taxon>Caudoviricetes</taxon>
        <taxon>Chimalliviridae</taxon>
        <taxon>Risingsunvirus</taxon>
        <taxon>Risingsunvirus risingsun</taxon>
    </lineage>
</organism>
<sequence length="298" mass="32536">MGIRLEITNKNTVPVTINVYRGDQELDRANLPPAIGQIANTTDNPAIFNDNTVVQGKTYFYVFETVGPKDRAYTRNFKIQALETRGPGDNDLKIGNRNLGYYGNLSAGAITDAASLCSAIGLTGHTVNSFATWYKFARKGKVLFVPNAHIARGGMSFNKLKTLGLVDGKTITIGAFKYKVRLMSGWDDSKALDANMVVGTNYSMEDYLDNSCEFNDLVYPLVKWTPNGQHLPGLFQQTVTAVTSNTLPLCKDNDGTKFVRRTMAADTRAAVSTIAIDNTPDAVNASYSLLPVLELIEG</sequence>
<name>A0A223LHL0_9CAUD</name>
<keyword evidence="2" id="KW-1185">Reference proteome</keyword>
<evidence type="ECO:0000313" key="2">
    <source>
        <dbReference type="Proteomes" id="UP000225553"/>
    </source>
</evidence>
<reference evidence="2" key="1">
    <citation type="submission" date="2017-07" db="EMBL/GenBank/DDBJ databases">
        <authorList>
            <person name="Putnam M.J."/>
            <person name="Sharma R."/>
            <person name="Kruger J.L."/>
            <person name="Berg J.A."/>
            <person name="Payne A.M."/>
            <person name="Fajardo C.P."/>
            <person name="Breakwell D.P."/>
            <person name="Hope S."/>
            <person name="Grose J.H."/>
        </authorList>
    </citation>
    <scope>NUCLEOTIDE SEQUENCE [LARGE SCALE GENOMIC DNA]</scope>
</reference>
<proteinExistence type="predicted"/>
<evidence type="ECO:0000313" key="1">
    <source>
        <dbReference type="EMBL" id="ASU03472.1"/>
    </source>
</evidence>